<accession>A0A699HWT1</accession>
<name>A0A699HWT1_TANCI</name>
<keyword evidence="1" id="KW-1133">Transmembrane helix</keyword>
<keyword evidence="1" id="KW-0472">Membrane</keyword>
<evidence type="ECO:0000313" key="2">
    <source>
        <dbReference type="EMBL" id="GEY72529.1"/>
    </source>
</evidence>
<keyword evidence="1" id="KW-0812">Transmembrane</keyword>
<protein>
    <submittedName>
        <fullName evidence="2">Uncharacterized protein</fullName>
    </submittedName>
</protein>
<sequence>MCNLDVINPVVAVSLVVSFVVDLHDDGREQVLKLLSDHHGDIKIPTSVANVVVVTIITDIAVVCIASTASPTSACIHPSAPWCRTTSANATSHHYWRHYLYAKR</sequence>
<evidence type="ECO:0000256" key="1">
    <source>
        <dbReference type="SAM" id="Phobius"/>
    </source>
</evidence>
<reference evidence="2" key="1">
    <citation type="journal article" date="2019" name="Sci. Rep.">
        <title>Draft genome of Tanacetum cinerariifolium, the natural source of mosquito coil.</title>
        <authorList>
            <person name="Yamashiro T."/>
            <person name="Shiraishi A."/>
            <person name="Satake H."/>
            <person name="Nakayama K."/>
        </authorList>
    </citation>
    <scope>NUCLEOTIDE SEQUENCE</scope>
</reference>
<organism evidence="2">
    <name type="scientific">Tanacetum cinerariifolium</name>
    <name type="common">Dalmatian daisy</name>
    <name type="synonym">Chrysanthemum cinerariifolium</name>
    <dbReference type="NCBI Taxonomy" id="118510"/>
    <lineage>
        <taxon>Eukaryota</taxon>
        <taxon>Viridiplantae</taxon>
        <taxon>Streptophyta</taxon>
        <taxon>Embryophyta</taxon>
        <taxon>Tracheophyta</taxon>
        <taxon>Spermatophyta</taxon>
        <taxon>Magnoliopsida</taxon>
        <taxon>eudicotyledons</taxon>
        <taxon>Gunneridae</taxon>
        <taxon>Pentapetalae</taxon>
        <taxon>asterids</taxon>
        <taxon>campanulids</taxon>
        <taxon>Asterales</taxon>
        <taxon>Asteraceae</taxon>
        <taxon>Asteroideae</taxon>
        <taxon>Anthemideae</taxon>
        <taxon>Anthemidinae</taxon>
        <taxon>Tanacetum</taxon>
    </lineage>
</organism>
<comment type="caution">
    <text evidence="2">The sequence shown here is derived from an EMBL/GenBank/DDBJ whole genome shotgun (WGS) entry which is preliminary data.</text>
</comment>
<gene>
    <name evidence="2" type="ORF">Tci_444503</name>
</gene>
<feature type="transmembrane region" description="Helical" evidence="1">
    <location>
        <begin position="6"/>
        <end position="23"/>
    </location>
</feature>
<dbReference type="AlphaFoldDB" id="A0A699HWT1"/>
<dbReference type="EMBL" id="BKCJ010203749">
    <property type="protein sequence ID" value="GEY72529.1"/>
    <property type="molecule type" value="Genomic_DNA"/>
</dbReference>
<proteinExistence type="predicted"/>